<evidence type="ECO:0000256" key="1">
    <source>
        <dbReference type="SAM" id="MobiDB-lite"/>
    </source>
</evidence>
<evidence type="ECO:0000313" key="3">
    <source>
        <dbReference type="EMBL" id="KZP08189.1"/>
    </source>
</evidence>
<dbReference type="Pfam" id="PF18803">
    <property type="entry name" value="CxC2"/>
    <property type="match status" value="1"/>
</dbReference>
<dbReference type="InterPro" id="IPR040521">
    <property type="entry name" value="KDZ"/>
</dbReference>
<feature type="compositionally biased region" description="Basic and acidic residues" evidence="1">
    <location>
        <begin position="1"/>
        <end position="14"/>
    </location>
</feature>
<name>A0A165X4D4_9AGAM</name>
<keyword evidence="4" id="KW-1185">Reference proteome</keyword>
<gene>
    <name evidence="3" type="ORF">FIBSPDRAFT_964984</name>
</gene>
<evidence type="ECO:0000259" key="2">
    <source>
        <dbReference type="Pfam" id="PF18803"/>
    </source>
</evidence>
<feature type="domain" description="CxC2-like cysteine cluster KDZ transposase-associated" evidence="2">
    <location>
        <begin position="195"/>
        <end position="300"/>
    </location>
</feature>
<dbReference type="Pfam" id="PF18758">
    <property type="entry name" value="KDZ"/>
    <property type="match status" value="1"/>
</dbReference>
<dbReference type="EMBL" id="KV417728">
    <property type="protein sequence ID" value="KZP08189.1"/>
    <property type="molecule type" value="Genomic_DNA"/>
</dbReference>
<dbReference type="Proteomes" id="UP000076532">
    <property type="component" value="Unassembled WGS sequence"/>
</dbReference>
<dbReference type="AlphaFoldDB" id="A0A165X4D4"/>
<sequence>MPKYTGHEPLDDHLSQPSLHTTLNVPPTLTWSASNNNRRNLSRYSRTTYYATDLVRPQAAPAAAPPTIDEYFPIPSVDDDITMADVSDPLDIIEGPSGITVVSKQKAKRYENSDAPLKTWLEHRDHYLDEAMGLEGRGRFQGSCAGCHATFPQYRCKDCWHGSLWCKTCLLANHVSNPLHVVEKWNSLFFARTSLKALGLRVQLGHPPGEFCHAREKGRDDFTVVHHNGIHCVQVDWCRCHGVGHHTQLLRVGWWPATPLQPQSCATMETLRQFQILNFQGKLTGFSYYRSLEYMSDNTGLDPLPDRLPAWMIMVREFRHVKMAKRAGRAFDPEGIAGTKPGVLAIPCRACPQPKWNLPPGWEAARPEKAWLYQLILAMDANFRLRSKIRGIGANDVLFNGGMAYFVKPEPYAEFIATAVDETEIGTCVGFQAILNMLTKKSKGLRATGMGAKGERQCNMDFIFTSSLIDAGVRMVIISYDVSCQWFTNFRSRLPKLPVALHLPQPILDSLTALVPKFHLQSHEEKCHSPFSFNYFLGSGRTEGEGPERNWDELNGQAPSTAEMTPGHRSETLDDCCGWANWRKTMGLGNLLLRRLLAAIPEARQTRRDYLSFTKMMDEEYPLHLDTVREKLAAWTKDHKLPDPYILPRSNISVNQIRLQMAQEDRERLKQGKDTVQDTSASAFLLLGIEIQAMQATLRLEIKGLRKQTLLQTTSLVERQTALTKRIQRFRELQCVVMPGFIFKDHVLESEESLDEPIPDALTSSLDIASTSPEDIILFMPSDLTASKRRQYCCPGLATLEDRLRYAEASDALEDVRHQLRTRYLANKAKIENVTGQIRNTRAREVQHRIDDNVRIAELRYNRARQAYRKLHGPGDWEQTLQVLDPADVRALNERQLNAQEVLEQTRLRARLGTTPIPVEDGRRVVQPASLGEGHRRPSWIWMSGMNSESADDPLTLQATSVEWSKTGARGCRWYEEVVKLDEEMRCTLAFCLRKQEWWREQRYLRDLSADEDTTLAEGLHAYAAEQATLEGRIHEKWSELWRVTRRVAQPIIDGDVEWELERGGEKQIVEVWGDDEPDAVNLVDW</sequence>
<dbReference type="STRING" id="436010.A0A165X4D4"/>
<protein>
    <recommendedName>
        <fullName evidence="2">CxC2-like cysteine cluster KDZ transposase-associated domain-containing protein</fullName>
    </recommendedName>
</protein>
<organism evidence="3 4">
    <name type="scientific">Athelia psychrophila</name>
    <dbReference type="NCBI Taxonomy" id="1759441"/>
    <lineage>
        <taxon>Eukaryota</taxon>
        <taxon>Fungi</taxon>
        <taxon>Dikarya</taxon>
        <taxon>Basidiomycota</taxon>
        <taxon>Agaricomycotina</taxon>
        <taxon>Agaricomycetes</taxon>
        <taxon>Agaricomycetidae</taxon>
        <taxon>Atheliales</taxon>
        <taxon>Atheliaceae</taxon>
        <taxon>Athelia</taxon>
    </lineage>
</organism>
<proteinExistence type="predicted"/>
<dbReference type="OrthoDB" id="3257768at2759"/>
<evidence type="ECO:0000313" key="4">
    <source>
        <dbReference type="Proteomes" id="UP000076532"/>
    </source>
</evidence>
<dbReference type="InterPro" id="IPR041457">
    <property type="entry name" value="CxC2_KDZ-assoc"/>
</dbReference>
<reference evidence="3 4" key="1">
    <citation type="journal article" date="2016" name="Mol. Biol. Evol.">
        <title>Comparative Genomics of Early-Diverging Mushroom-Forming Fungi Provides Insights into the Origins of Lignocellulose Decay Capabilities.</title>
        <authorList>
            <person name="Nagy L.G."/>
            <person name="Riley R."/>
            <person name="Tritt A."/>
            <person name="Adam C."/>
            <person name="Daum C."/>
            <person name="Floudas D."/>
            <person name="Sun H."/>
            <person name="Yadav J.S."/>
            <person name="Pangilinan J."/>
            <person name="Larsson K.H."/>
            <person name="Matsuura K."/>
            <person name="Barry K."/>
            <person name="Labutti K."/>
            <person name="Kuo R."/>
            <person name="Ohm R.A."/>
            <person name="Bhattacharya S.S."/>
            <person name="Shirouzu T."/>
            <person name="Yoshinaga Y."/>
            <person name="Martin F.M."/>
            <person name="Grigoriev I.V."/>
            <person name="Hibbett D.S."/>
        </authorList>
    </citation>
    <scope>NUCLEOTIDE SEQUENCE [LARGE SCALE GENOMIC DNA]</scope>
    <source>
        <strain evidence="3 4">CBS 109695</strain>
    </source>
</reference>
<feature type="region of interest" description="Disordered" evidence="1">
    <location>
        <begin position="1"/>
        <end position="23"/>
    </location>
</feature>
<accession>A0A165X4D4</accession>